<keyword evidence="2" id="KW-0479">Metal-binding</keyword>
<dbReference type="InterPro" id="IPR006963">
    <property type="entry name" value="Mopterin_OxRdtase_4Fe-4S_dom"/>
</dbReference>
<dbReference type="RefSeq" id="WP_016208582.1">
    <property type="nucleotide sequence ID" value="NZ_ASRV01000198.1"/>
</dbReference>
<dbReference type="Pfam" id="PF00384">
    <property type="entry name" value="Molybdopterin"/>
    <property type="match status" value="1"/>
</dbReference>
<keyword evidence="3" id="KW-0408">Iron</keyword>
<evidence type="ECO:0000256" key="2">
    <source>
        <dbReference type="ARBA" id="ARBA00022723"/>
    </source>
</evidence>
<dbReference type="Gene3D" id="3.40.228.10">
    <property type="entry name" value="Dimethylsulfoxide Reductase, domain 2"/>
    <property type="match status" value="1"/>
</dbReference>
<dbReference type="SMART" id="SM00926">
    <property type="entry name" value="Molybdop_Fe4S4"/>
    <property type="match status" value="1"/>
</dbReference>
<dbReference type="Gene3D" id="3.40.50.740">
    <property type="match status" value="1"/>
</dbReference>
<evidence type="ECO:0000313" key="7">
    <source>
        <dbReference type="Proteomes" id="UP000013988"/>
    </source>
</evidence>
<evidence type="ECO:0000313" key="6">
    <source>
        <dbReference type="EMBL" id="EOR20519.1"/>
    </source>
</evidence>
<keyword evidence="4" id="KW-0411">Iron-sulfur</keyword>
<dbReference type="InterPro" id="IPR006656">
    <property type="entry name" value="Mopterin_OxRdtase"/>
</dbReference>
<dbReference type="CDD" id="cd02766">
    <property type="entry name" value="MopB_3"/>
    <property type="match status" value="1"/>
</dbReference>
<comment type="caution">
    <text evidence="6">The sequence shown here is derived from an EMBL/GenBank/DDBJ whole genome shotgun (WGS) entry which is preliminary data.</text>
</comment>
<feature type="domain" description="4Fe-4S Mo/W bis-MGD-type" evidence="5">
    <location>
        <begin position="1"/>
        <end position="58"/>
    </location>
</feature>
<dbReference type="Pfam" id="PF04879">
    <property type="entry name" value="Molybdop_Fe4S4"/>
    <property type="match status" value="1"/>
</dbReference>
<dbReference type="SUPFAM" id="SSF53706">
    <property type="entry name" value="Formate dehydrogenase/DMSO reductase, domains 1-3"/>
    <property type="match status" value="1"/>
</dbReference>
<gene>
    <name evidence="6" type="ORF">A500_16715</name>
</gene>
<dbReference type="GO" id="GO:0016491">
    <property type="term" value="F:oxidoreductase activity"/>
    <property type="evidence" value="ECO:0007669"/>
    <property type="project" value="InterPro"/>
</dbReference>
<organism evidence="6 7">
    <name type="scientific">Clostridium sartagoforme AAU1</name>
    <dbReference type="NCBI Taxonomy" id="1202534"/>
    <lineage>
        <taxon>Bacteria</taxon>
        <taxon>Bacillati</taxon>
        <taxon>Bacillota</taxon>
        <taxon>Clostridia</taxon>
        <taxon>Eubacteriales</taxon>
        <taxon>Clostridiaceae</taxon>
        <taxon>Clostridium</taxon>
    </lineage>
</organism>
<name>R9BTP4_9CLOT</name>
<dbReference type="InterPro" id="IPR006657">
    <property type="entry name" value="MoPterin_dinucl-bd_dom"/>
</dbReference>
<dbReference type="CDD" id="cd02775">
    <property type="entry name" value="MopB_CT"/>
    <property type="match status" value="1"/>
</dbReference>
<dbReference type="Gene3D" id="2.40.40.20">
    <property type="match status" value="1"/>
</dbReference>
<dbReference type="PANTHER" id="PTHR43742:SF6">
    <property type="entry name" value="OXIDOREDUCTASE YYAE-RELATED"/>
    <property type="match status" value="1"/>
</dbReference>
<dbReference type="AlphaFoldDB" id="R9BTP4"/>
<dbReference type="OrthoDB" id="9803192at2"/>
<dbReference type="InterPro" id="IPR050612">
    <property type="entry name" value="Prok_Mopterin_Oxidored"/>
</dbReference>
<dbReference type="PATRIC" id="fig|1202534.3.peg.3326"/>
<dbReference type="GO" id="GO:0046872">
    <property type="term" value="F:metal ion binding"/>
    <property type="evidence" value="ECO:0007669"/>
    <property type="project" value="UniProtKB-KW"/>
</dbReference>
<dbReference type="InterPro" id="IPR009010">
    <property type="entry name" value="Asp_de-COase-like_dom_sf"/>
</dbReference>
<dbReference type="Gene3D" id="3.30.2070.10">
    <property type="entry name" value="Formate dehydrogenase/DMSO reductase"/>
    <property type="match status" value="1"/>
</dbReference>
<reference evidence="6 7" key="1">
    <citation type="submission" date="2013-03" db="EMBL/GenBank/DDBJ databases">
        <title>Whole genome shotgun sequencing of Clostridium sartagoforme AAU1.</title>
        <authorList>
            <person name="Joshi C.G."/>
            <person name="Duggirala S.M."/>
            <person name="Nathani N.M."/>
            <person name="Bhatt V.D."/>
            <person name="Patel A.K."/>
            <person name="Pandya P.R."/>
            <person name="KaPatel J.A."/>
        </authorList>
    </citation>
    <scope>NUCLEOTIDE SEQUENCE [LARGE SCALE GENOMIC DNA]</scope>
    <source>
        <strain evidence="6 7">AAU1</strain>
    </source>
</reference>
<protein>
    <submittedName>
        <fullName evidence="6">Oxidoreductase subunit</fullName>
    </submittedName>
</protein>
<dbReference type="Proteomes" id="UP000013988">
    <property type="component" value="Unassembled WGS sequence"/>
</dbReference>
<dbReference type="EMBL" id="ASRV01000198">
    <property type="protein sequence ID" value="EOR20519.1"/>
    <property type="molecule type" value="Genomic_DNA"/>
</dbReference>
<sequence>MKKFSHGCTLDCFDCCKFNIYTEENKIVKIEGDKSHPYTKGFICKKGLAHLDRLNHKNRIYSPMIKVNNEWQSISFDEALNIMTEKLEYYKNNYSSRAILYYEQYGNGALLKSVGDLFFNFYGGVSKSKGGPCWSAGIKAQTINFGDVKSHSLDDMLNSKTIFVWGKNPAFTSIHTMQSIKRAKNNGSKIVVIDPIYTKTAELADNYVRIKPGGDGALALAMGKIILDKNLHDENYIEAYVNNFNDYKNYLESLSLEILIEICGVSKEDIEELVTLYTKKYSTILLGYGMQKYKNGGNTISLVDILGAITGQIGFSGGGINYANKVYPNVINSDPYNSEENCENRFFYVSHIADFINDSLVGKDYYDEEKIYIKDDNLRIDANIFNEPIKMAVITKSNMINQLADLNNLKEAFSNIEFKVCFDMFMTDTAKECDLFIPTTSTLESEDLIYSSMNNPYIVYNEKAVEPKELLMDEYEFFKELAKRINLRNYPYVSKKEYLSKVLEPLKAFNSKVDIEFLKENHFTIHNPIAWEDKKFDTKSGKFEIFFNNRLYKNYKKENEDIRKFRLLTNHSRDTLSSQHIMDNDGVSIAHINEKMANELFTKENEIILLKNKNGEIKTKIKIDNSVGDFVVLMYAGWWTKHGNPNYLTDSGISDIGGQVTYNETEVEIVKVKNSTE</sequence>
<evidence type="ECO:0000256" key="3">
    <source>
        <dbReference type="ARBA" id="ARBA00023004"/>
    </source>
</evidence>
<keyword evidence="7" id="KW-1185">Reference proteome</keyword>
<dbReference type="Gene3D" id="2.20.25.90">
    <property type="entry name" value="ADC-like domains"/>
    <property type="match status" value="1"/>
</dbReference>
<evidence type="ECO:0000256" key="1">
    <source>
        <dbReference type="ARBA" id="ARBA00010312"/>
    </source>
</evidence>
<dbReference type="GO" id="GO:0043546">
    <property type="term" value="F:molybdopterin cofactor binding"/>
    <property type="evidence" value="ECO:0007669"/>
    <property type="project" value="InterPro"/>
</dbReference>
<proteinExistence type="inferred from homology"/>
<dbReference type="GO" id="GO:0051536">
    <property type="term" value="F:iron-sulfur cluster binding"/>
    <property type="evidence" value="ECO:0007669"/>
    <property type="project" value="UniProtKB-KW"/>
</dbReference>
<dbReference type="PANTHER" id="PTHR43742">
    <property type="entry name" value="TRIMETHYLAMINE-N-OXIDE REDUCTASE"/>
    <property type="match status" value="1"/>
</dbReference>
<comment type="similarity">
    <text evidence="1">Belongs to the prokaryotic molybdopterin-containing oxidoreductase family.</text>
</comment>
<dbReference type="PROSITE" id="PS51669">
    <property type="entry name" value="4FE4S_MOW_BIS_MGD"/>
    <property type="match status" value="1"/>
</dbReference>
<evidence type="ECO:0000256" key="4">
    <source>
        <dbReference type="ARBA" id="ARBA00023014"/>
    </source>
</evidence>
<evidence type="ECO:0000259" key="5">
    <source>
        <dbReference type="PROSITE" id="PS51669"/>
    </source>
</evidence>
<dbReference type="SUPFAM" id="SSF50692">
    <property type="entry name" value="ADC-like"/>
    <property type="match status" value="1"/>
</dbReference>
<dbReference type="Pfam" id="PF01568">
    <property type="entry name" value="Molydop_binding"/>
    <property type="match status" value="1"/>
</dbReference>
<accession>R9BTP4</accession>